<dbReference type="InterPro" id="IPR036255">
    <property type="entry name" value="YgfB-like_sf"/>
</dbReference>
<dbReference type="RefSeq" id="WP_265721727.1">
    <property type="nucleotide sequence ID" value="NZ_JAPIVK010000014.1"/>
</dbReference>
<dbReference type="EMBL" id="JBHUJD010000003">
    <property type="protein sequence ID" value="MFD2309503.1"/>
    <property type="molecule type" value="Genomic_DNA"/>
</dbReference>
<dbReference type="InterPro" id="IPR011978">
    <property type="entry name" value="YgfB-like"/>
</dbReference>
<dbReference type="SUPFAM" id="SSF101327">
    <property type="entry name" value="YgfB-like"/>
    <property type="match status" value="1"/>
</dbReference>
<dbReference type="PANTHER" id="PTHR37528:SF1">
    <property type="entry name" value="UPF0149 PROTEIN YGFB"/>
    <property type="match status" value="1"/>
</dbReference>
<evidence type="ECO:0000313" key="3">
    <source>
        <dbReference type="Proteomes" id="UP001597425"/>
    </source>
</evidence>
<proteinExistence type="inferred from homology"/>
<dbReference type="Gene3D" id="1.20.120.740">
    <property type="entry name" value="YgfB uncharacterised protein family UPF0149, PF03695"/>
    <property type="match status" value="1"/>
</dbReference>
<protein>
    <submittedName>
        <fullName evidence="2">UPF0149 family protein</fullName>
    </submittedName>
</protein>
<organism evidence="2 3">
    <name type="scientific">Microbulbifer halophilus</name>
    <dbReference type="NCBI Taxonomy" id="453963"/>
    <lineage>
        <taxon>Bacteria</taxon>
        <taxon>Pseudomonadati</taxon>
        <taxon>Pseudomonadota</taxon>
        <taxon>Gammaproteobacteria</taxon>
        <taxon>Cellvibrionales</taxon>
        <taxon>Microbulbiferaceae</taxon>
        <taxon>Microbulbifer</taxon>
    </lineage>
</organism>
<dbReference type="Pfam" id="PF03695">
    <property type="entry name" value="UPF0149"/>
    <property type="match status" value="1"/>
</dbReference>
<reference evidence="3" key="1">
    <citation type="journal article" date="2019" name="Int. J. Syst. Evol. Microbiol.">
        <title>The Global Catalogue of Microorganisms (GCM) 10K type strain sequencing project: providing services to taxonomists for standard genome sequencing and annotation.</title>
        <authorList>
            <consortium name="The Broad Institute Genomics Platform"/>
            <consortium name="The Broad Institute Genome Sequencing Center for Infectious Disease"/>
            <person name="Wu L."/>
            <person name="Ma J."/>
        </authorList>
    </citation>
    <scope>NUCLEOTIDE SEQUENCE [LARGE SCALE GENOMIC DNA]</scope>
    <source>
        <strain evidence="3">KCTC 12848</strain>
    </source>
</reference>
<keyword evidence="3" id="KW-1185">Reference proteome</keyword>
<comment type="caution">
    <text evidence="2">The sequence shown here is derived from an EMBL/GenBank/DDBJ whole genome shotgun (WGS) entry which is preliminary data.</text>
</comment>
<evidence type="ECO:0000256" key="1">
    <source>
        <dbReference type="ARBA" id="ARBA00038308"/>
    </source>
</evidence>
<name>A0ABW5E7B2_9GAMM</name>
<comment type="similarity">
    <text evidence="1">Belongs to the UPF0149 family.</text>
</comment>
<accession>A0ABW5E7B2</accession>
<gene>
    <name evidence="2" type="ORF">ACFSKX_03650</name>
</gene>
<evidence type="ECO:0000313" key="2">
    <source>
        <dbReference type="EMBL" id="MFD2309503.1"/>
    </source>
</evidence>
<sequence>MTAPANQFDSLADAILAAGGTTDPSELHGFACGVVAAGARPDKNRWEKELAELMQLDAIPAELNRDFQKLADDSLRQLRDSQFDFRLLLPGDAGLEAKTSTLGNWCQGFLLGFGIGDFQGEMPATSREALEDIGTIAQVDAGTIEESDETENHLLQVEEYVRVAVMNIFTECSGDRNIADDSGPTLH</sequence>
<dbReference type="PANTHER" id="PTHR37528">
    <property type="entry name" value="UPF0149 PROTEIN YGFB"/>
    <property type="match status" value="1"/>
</dbReference>
<dbReference type="Proteomes" id="UP001597425">
    <property type="component" value="Unassembled WGS sequence"/>
</dbReference>